<dbReference type="GO" id="GO:0004048">
    <property type="term" value="F:anthranilate phosphoribosyltransferase activity"/>
    <property type="evidence" value="ECO:0007669"/>
    <property type="project" value="InterPro"/>
</dbReference>
<reference evidence="4 5" key="1">
    <citation type="submission" date="2017-11" db="EMBL/GenBank/DDBJ databases">
        <title>De novo assembly and phasing of dikaryotic genomes from two isolates of Puccinia coronata f. sp. avenae, the causal agent of oat crown rust.</title>
        <authorList>
            <person name="Miller M.E."/>
            <person name="Zhang Y."/>
            <person name="Omidvar V."/>
            <person name="Sperschneider J."/>
            <person name="Schwessinger B."/>
            <person name="Raley C."/>
            <person name="Palmer J.M."/>
            <person name="Garnica D."/>
            <person name="Upadhyaya N."/>
            <person name="Rathjen J."/>
            <person name="Taylor J.M."/>
            <person name="Park R.F."/>
            <person name="Dodds P.N."/>
            <person name="Hirsch C.D."/>
            <person name="Kianian S.F."/>
            <person name="Figueroa M."/>
        </authorList>
    </citation>
    <scope>NUCLEOTIDE SEQUENCE [LARGE SCALE GENOMIC DNA]</scope>
    <source>
        <strain evidence="4">12NC29</strain>
    </source>
</reference>
<dbReference type="InterPro" id="IPR005940">
    <property type="entry name" value="Anthranilate_Pribosyl_Tfrase"/>
</dbReference>
<evidence type="ECO:0000313" key="5">
    <source>
        <dbReference type="Proteomes" id="UP000235388"/>
    </source>
</evidence>
<keyword evidence="2" id="KW-0808">Transferase</keyword>
<dbReference type="SUPFAM" id="SSF52418">
    <property type="entry name" value="Nucleoside phosphorylase/phosphoribosyltransferase catalytic domain"/>
    <property type="match status" value="1"/>
</dbReference>
<feature type="domain" description="Glycosyl transferase family 3" evidence="3">
    <location>
        <begin position="214"/>
        <end position="246"/>
    </location>
</feature>
<evidence type="ECO:0000259" key="3">
    <source>
        <dbReference type="Pfam" id="PF00591"/>
    </source>
</evidence>
<organism evidence="4 5">
    <name type="scientific">Puccinia coronata f. sp. avenae</name>
    <dbReference type="NCBI Taxonomy" id="200324"/>
    <lineage>
        <taxon>Eukaryota</taxon>
        <taxon>Fungi</taxon>
        <taxon>Dikarya</taxon>
        <taxon>Basidiomycota</taxon>
        <taxon>Pucciniomycotina</taxon>
        <taxon>Pucciniomycetes</taxon>
        <taxon>Pucciniales</taxon>
        <taxon>Pucciniaceae</taxon>
        <taxon>Puccinia</taxon>
    </lineage>
</organism>
<dbReference type="InterPro" id="IPR035902">
    <property type="entry name" value="Nuc_phospho_transferase"/>
</dbReference>
<evidence type="ECO:0000256" key="2">
    <source>
        <dbReference type="ARBA" id="ARBA00022679"/>
    </source>
</evidence>
<keyword evidence="1" id="KW-0328">Glycosyltransferase</keyword>
<accession>A0A2N5VU24</accession>
<comment type="caution">
    <text evidence="4">The sequence shown here is derived from an EMBL/GenBank/DDBJ whole genome shotgun (WGS) entry which is preliminary data.</text>
</comment>
<proteinExistence type="predicted"/>
<dbReference type="GO" id="GO:0000162">
    <property type="term" value="P:L-tryptophan biosynthetic process"/>
    <property type="evidence" value="ECO:0007669"/>
    <property type="project" value="InterPro"/>
</dbReference>
<dbReference type="Gene3D" id="3.40.1030.10">
    <property type="entry name" value="Nucleoside phosphorylase/phosphoribosyltransferase catalytic domain"/>
    <property type="match status" value="1"/>
</dbReference>
<sequence length="270" mass="28883">MPPEHVQLVMLQLRLTVPACQEALPASCYCTSLLGGPPSELVLYQLVGSTSQRAGTVPVRWEKVSDVSIRAPHITVKVRGSERNLLAVAANPSDKNLMTANNLDVVFQPALCPAEQNFDPSSHLSPINLKNYQQILDKRNANRLADLGRLANNNPSACGRECQCAGLLTALSVAGLDRDKLVIKTFVQGILLQWNLGAGLVDCRSQEHDPAVNPICDIVGTGGEGFNTFNVSTTAAIMAAGAGVNVLPASWYCTRFLGAPPSKLVLYQPV</sequence>
<dbReference type="Proteomes" id="UP000235388">
    <property type="component" value="Unassembled WGS sequence"/>
</dbReference>
<evidence type="ECO:0000256" key="1">
    <source>
        <dbReference type="ARBA" id="ARBA00022676"/>
    </source>
</evidence>
<dbReference type="Pfam" id="PF00591">
    <property type="entry name" value="Glycos_transf_3"/>
    <property type="match status" value="1"/>
</dbReference>
<dbReference type="PANTHER" id="PTHR43285:SF2">
    <property type="entry name" value="ANTHRANILATE PHOSPHORIBOSYLTRANSFERASE"/>
    <property type="match status" value="1"/>
</dbReference>
<gene>
    <name evidence="4" type="ORF">PCANC_07188</name>
</gene>
<dbReference type="InterPro" id="IPR000312">
    <property type="entry name" value="Glycosyl_Trfase_fam3"/>
</dbReference>
<dbReference type="STRING" id="200324.A0A2N5VU24"/>
<dbReference type="PANTHER" id="PTHR43285">
    <property type="entry name" value="ANTHRANILATE PHOSPHORIBOSYLTRANSFERASE"/>
    <property type="match status" value="1"/>
</dbReference>
<keyword evidence="5" id="KW-1185">Reference proteome</keyword>
<dbReference type="OrthoDB" id="427800at2759"/>
<dbReference type="EMBL" id="PGCJ01000060">
    <property type="protein sequence ID" value="PLW53494.1"/>
    <property type="molecule type" value="Genomic_DNA"/>
</dbReference>
<name>A0A2N5VU24_9BASI</name>
<evidence type="ECO:0000313" key="4">
    <source>
        <dbReference type="EMBL" id="PLW53494.1"/>
    </source>
</evidence>
<dbReference type="GO" id="GO:0005829">
    <property type="term" value="C:cytosol"/>
    <property type="evidence" value="ECO:0007669"/>
    <property type="project" value="TreeGrafter"/>
</dbReference>
<dbReference type="AlphaFoldDB" id="A0A2N5VU24"/>
<protein>
    <recommendedName>
        <fullName evidence="3">Glycosyl transferase family 3 domain-containing protein</fullName>
    </recommendedName>
</protein>